<dbReference type="AlphaFoldDB" id="A0A2N5CPQ3"/>
<dbReference type="Proteomes" id="UP000234483">
    <property type="component" value="Unassembled WGS sequence"/>
</dbReference>
<dbReference type="EMBL" id="PJRQ01000040">
    <property type="protein sequence ID" value="PLR09126.1"/>
    <property type="molecule type" value="Genomic_DNA"/>
</dbReference>
<gene>
    <name evidence="1" type="ORF">CFHF_18460</name>
</gene>
<accession>A0A2N5CPQ3</accession>
<proteinExistence type="predicted"/>
<protein>
    <submittedName>
        <fullName evidence="1">Uncharacterized protein</fullName>
    </submittedName>
</protein>
<reference evidence="1 2" key="1">
    <citation type="submission" date="2017-12" db="EMBL/GenBank/DDBJ databases">
        <title>The genome sequence of Caulobacter flavus CGMCC1 15093.</title>
        <authorList>
            <person name="Gao J."/>
            <person name="Mao X."/>
            <person name="Sun J."/>
        </authorList>
    </citation>
    <scope>NUCLEOTIDE SEQUENCE [LARGE SCALE GENOMIC DNA]</scope>
    <source>
        <strain evidence="1 2">CGMCC1 15093</strain>
    </source>
</reference>
<evidence type="ECO:0000313" key="2">
    <source>
        <dbReference type="Proteomes" id="UP000234483"/>
    </source>
</evidence>
<dbReference type="SUPFAM" id="SSF46785">
    <property type="entry name" value="Winged helix' DNA-binding domain"/>
    <property type="match status" value="1"/>
</dbReference>
<name>A0A2N5CPQ3_9CAUL</name>
<comment type="caution">
    <text evidence="1">The sequence shown here is derived from an EMBL/GenBank/DDBJ whole genome shotgun (WGS) entry which is preliminary data.</text>
</comment>
<dbReference type="InterPro" id="IPR036390">
    <property type="entry name" value="WH_DNA-bd_sf"/>
</dbReference>
<dbReference type="RefSeq" id="WP_101714458.1">
    <property type="nucleotide sequence ID" value="NZ_PJRQ01000040.1"/>
</dbReference>
<sequence>MTVKGGRFGALGDDVTQRGGNPGFDDDASQFVVMQLWTVEALQLLLLMRGAANRTWSTSSLANALQVDPDMVDEIVRRLCALGLIVEKGKGWFYRPSSAGIKDLCARVEVAYRQRPSAMAGLMGRGRARLDELADAPP</sequence>
<evidence type="ECO:0000313" key="1">
    <source>
        <dbReference type="EMBL" id="PLR09126.1"/>
    </source>
</evidence>
<organism evidence="1 2">
    <name type="scientific">Caulobacter flavus</name>
    <dbReference type="NCBI Taxonomy" id="1679497"/>
    <lineage>
        <taxon>Bacteria</taxon>
        <taxon>Pseudomonadati</taxon>
        <taxon>Pseudomonadota</taxon>
        <taxon>Alphaproteobacteria</taxon>
        <taxon>Caulobacterales</taxon>
        <taxon>Caulobacteraceae</taxon>
        <taxon>Caulobacter</taxon>
    </lineage>
</organism>